<proteinExistence type="predicted"/>
<dbReference type="EMBL" id="CP031976">
    <property type="protein sequence ID" value="QHI13496.1"/>
    <property type="molecule type" value="Genomic_DNA"/>
</dbReference>
<dbReference type="Proteomes" id="UP000463868">
    <property type="component" value="Chromosome"/>
</dbReference>
<protein>
    <submittedName>
        <fullName evidence="1">Uncharacterized protein</fullName>
    </submittedName>
</protein>
<gene>
    <name evidence="1" type="ORF">AhaeAN43_08955</name>
</gene>
<evidence type="ECO:0000313" key="1">
    <source>
        <dbReference type="EMBL" id="QHI13496.1"/>
    </source>
</evidence>
<organism evidence="1 2">
    <name type="scientific">Acinetobacter haemolyticus</name>
    <dbReference type="NCBI Taxonomy" id="29430"/>
    <lineage>
        <taxon>Bacteria</taxon>
        <taxon>Pseudomonadati</taxon>
        <taxon>Pseudomonadota</taxon>
        <taxon>Gammaproteobacteria</taxon>
        <taxon>Moraxellales</taxon>
        <taxon>Moraxellaceae</taxon>
        <taxon>Acinetobacter</taxon>
    </lineage>
</organism>
<reference evidence="1 2" key="1">
    <citation type="submission" date="2018-08" db="EMBL/GenBank/DDBJ databases">
        <title>Analysis of the genomic diversity of Mexican Acinetobacter haemolyticus clinical isolates.</title>
        <authorList>
            <person name="Castro-Jaimes S."/>
            <person name="Cevallos M.A."/>
        </authorList>
    </citation>
    <scope>NUCLEOTIDE SEQUENCE [LARGE SCALE GENOMIC DNA]</scope>
    <source>
        <strain evidence="1 2">AN43</strain>
    </source>
</reference>
<dbReference type="AlphaFoldDB" id="A0A372MND9"/>
<evidence type="ECO:0000313" key="2">
    <source>
        <dbReference type="Proteomes" id="UP000463868"/>
    </source>
</evidence>
<name>A0A372MND9_ACIHA</name>
<accession>A0A372MND9</accession>
<dbReference type="RefSeq" id="WP_118902391.1">
    <property type="nucleotide sequence ID" value="NZ_CP031972.1"/>
</dbReference>
<sequence>MLILTTATTGGGKEDNIILPILENLELFIRNIIKDKDYGADINDCIIYIYAVFPNMEENIKWGMPKNRIERRKDYYSEKGWIKTIVLVLLFDPDCVSKMTPEEFRVSLCNAILDKLENPNIKLLKTFNYKDFKDDISREIINYRDNFLSI</sequence>